<keyword evidence="4" id="KW-0206">Cytoskeleton</keyword>
<feature type="transmembrane region" description="Helical" evidence="8">
    <location>
        <begin position="12"/>
        <end position="30"/>
    </location>
</feature>
<keyword evidence="5 6" id="KW-0505">Motor protein</keyword>
<feature type="binding site" evidence="5">
    <location>
        <begin position="262"/>
        <end position="269"/>
    </location>
    <ligand>
        <name>ATP</name>
        <dbReference type="ChEBI" id="CHEBI:30616"/>
    </ligand>
</feature>
<keyword evidence="4" id="KW-0963">Cytoplasm</keyword>
<evidence type="ECO:0000259" key="9">
    <source>
        <dbReference type="PROSITE" id="PS50067"/>
    </source>
</evidence>
<feature type="domain" description="Kinesin motor" evidence="9">
    <location>
        <begin position="173"/>
        <end position="518"/>
    </location>
</feature>
<dbReference type="Gene3D" id="3.40.850.10">
    <property type="entry name" value="Kinesin motor domain"/>
    <property type="match status" value="1"/>
</dbReference>
<evidence type="ECO:0000313" key="11">
    <source>
        <dbReference type="Proteomes" id="UP000625711"/>
    </source>
</evidence>
<evidence type="ECO:0000256" key="3">
    <source>
        <dbReference type="ARBA" id="ARBA00022840"/>
    </source>
</evidence>
<feature type="compositionally biased region" description="Polar residues" evidence="7">
    <location>
        <begin position="33"/>
        <end position="58"/>
    </location>
</feature>
<feature type="compositionally biased region" description="Basic and acidic residues" evidence="7">
    <location>
        <begin position="682"/>
        <end position="711"/>
    </location>
</feature>
<dbReference type="SUPFAM" id="SSF52540">
    <property type="entry name" value="P-loop containing nucleoside triphosphate hydrolases"/>
    <property type="match status" value="1"/>
</dbReference>
<feature type="region of interest" description="Disordered" evidence="7">
    <location>
        <begin position="33"/>
        <end position="153"/>
    </location>
</feature>
<dbReference type="PANTHER" id="PTHR47969">
    <property type="entry name" value="CHROMOSOME-ASSOCIATED KINESIN KIF4A-RELATED"/>
    <property type="match status" value="1"/>
</dbReference>
<dbReference type="SMART" id="SM00129">
    <property type="entry name" value="KISc"/>
    <property type="match status" value="1"/>
</dbReference>
<keyword evidence="3 5" id="KW-0067">ATP-binding</keyword>
<dbReference type="GO" id="GO:0007018">
    <property type="term" value="P:microtubule-based movement"/>
    <property type="evidence" value="ECO:0007669"/>
    <property type="project" value="InterPro"/>
</dbReference>
<evidence type="ECO:0000256" key="5">
    <source>
        <dbReference type="PROSITE-ProRule" id="PRU00283"/>
    </source>
</evidence>
<dbReference type="Pfam" id="PF00225">
    <property type="entry name" value="Kinesin"/>
    <property type="match status" value="1"/>
</dbReference>
<feature type="compositionally biased region" description="Polar residues" evidence="7">
    <location>
        <begin position="69"/>
        <end position="79"/>
    </location>
</feature>
<evidence type="ECO:0000256" key="6">
    <source>
        <dbReference type="RuleBase" id="RU000394"/>
    </source>
</evidence>
<keyword evidence="11" id="KW-1185">Reference proteome</keyword>
<feature type="compositionally biased region" description="Basic and acidic residues" evidence="7">
    <location>
        <begin position="138"/>
        <end position="153"/>
    </location>
</feature>
<feature type="compositionally biased region" description="Polar residues" evidence="7">
    <location>
        <begin position="647"/>
        <end position="657"/>
    </location>
</feature>
<dbReference type="GO" id="GO:0051231">
    <property type="term" value="P:spindle elongation"/>
    <property type="evidence" value="ECO:0007669"/>
    <property type="project" value="TreeGrafter"/>
</dbReference>
<dbReference type="EMBL" id="JAACXV010014191">
    <property type="protein sequence ID" value="KAF7269723.1"/>
    <property type="molecule type" value="Genomic_DNA"/>
</dbReference>
<sequence length="795" mass="88575">MERKCFDVSQQAMTQVIISIYVYINVTIMVTKPKNSFKTPPTSRGSSPARANTNSRGNSPAKPAIKNGRGTSPAKQKTPSPAKKRQVPLASPNKTRRSPSKTPSLKNVGKSPIRSRGTSPGSKSTTSISSNGTTGSNDIKRFRRPSESGSIERLDEDNNLRRIITSYNQDEDNINVVVRVRPLSNREIQHGDTDVVQFPGNGQILIEGIPGGSGGGTKRKLFSYNVVFEQAATQEDVLQYSGMKRLIEMAVEGFRCTCFCYGQTGSGKTHTLTGPPGLFGLKTAPYSDKHGLIFRSFMYLFQQLQEQPDKHFVLKASYLEIYNEKVIDLLNPGTARKPLAVRWSKKARGFFVENLFTVDCEELDDLIAVLEEGLRNRSIGRHNMNEYSSRSHTILTVHITSEQPAENGVFISRTGKINFVDLAGSEMTKKTQSEGKTLEEANNINKSLMVLGYCISSLSDSRKRTNHIPYRDSKLTKLLADSLAGNGVTLMIACISPAKSNLCETLNTLRYAARAKKIRTKPIVVMDPREALILSLKREVDVLQTENEHLRAALNGYSASSHLSEDNKTTTETVSDRAPPHVDLEELNNLEGHELIELVRLYLKENEILRKENVELYTSRDMLQRDHELVCRENERLLKKVEELNPSPVSSGRQTLSADGLNLSTDTVDDSSSITNIWTNPDQKRSTPENKEIPDFIQKEMDKRLGSRGKDINTTPRGRPGSCEDKPSGPKIVRITSSKSEDHTESRRQTPIKQISLEPESELSRNRRFSVAKAKNTSKDEVFGSAISLTDDEDL</sequence>
<dbReference type="InterPro" id="IPR036961">
    <property type="entry name" value="Kinesin_motor_dom_sf"/>
</dbReference>
<keyword evidence="8" id="KW-0472">Membrane</keyword>
<keyword evidence="2 5" id="KW-0547">Nucleotide-binding</keyword>
<dbReference type="InterPro" id="IPR001752">
    <property type="entry name" value="Kinesin_motor_dom"/>
</dbReference>
<feature type="region of interest" description="Disordered" evidence="7">
    <location>
        <begin position="644"/>
        <end position="795"/>
    </location>
</feature>
<proteinExistence type="inferred from homology"/>
<keyword evidence="8" id="KW-0812">Transmembrane</keyword>
<protein>
    <recommendedName>
        <fullName evidence="6">Kinesin-like protein</fullName>
    </recommendedName>
</protein>
<dbReference type="Proteomes" id="UP000625711">
    <property type="component" value="Unassembled WGS sequence"/>
</dbReference>
<evidence type="ECO:0000256" key="2">
    <source>
        <dbReference type="ARBA" id="ARBA00022741"/>
    </source>
</evidence>
<accession>A0A834HZ77</accession>
<dbReference type="GO" id="GO:0005874">
    <property type="term" value="C:microtubule"/>
    <property type="evidence" value="ECO:0007669"/>
    <property type="project" value="UniProtKB-KW"/>
</dbReference>
<comment type="similarity">
    <text evidence="5 6">Belongs to the TRAFAC class myosin-kinesin ATPase superfamily. Kinesin family.</text>
</comment>
<dbReference type="PROSITE" id="PS50067">
    <property type="entry name" value="KINESIN_MOTOR_2"/>
    <property type="match status" value="1"/>
</dbReference>
<dbReference type="PRINTS" id="PR00380">
    <property type="entry name" value="KINESINHEAVY"/>
</dbReference>
<dbReference type="CDD" id="cd00106">
    <property type="entry name" value="KISc"/>
    <property type="match status" value="1"/>
</dbReference>
<comment type="caution">
    <text evidence="10">The sequence shown here is derived from an EMBL/GenBank/DDBJ whole genome shotgun (WGS) entry which is preliminary data.</text>
</comment>
<feature type="compositionally biased region" description="Low complexity" evidence="7">
    <location>
        <begin position="664"/>
        <end position="675"/>
    </location>
</feature>
<dbReference type="PROSITE" id="PS00411">
    <property type="entry name" value="KINESIN_MOTOR_1"/>
    <property type="match status" value="1"/>
</dbReference>
<organism evidence="10 11">
    <name type="scientific">Rhynchophorus ferrugineus</name>
    <name type="common">Red palm weevil</name>
    <name type="synonym">Curculio ferrugineus</name>
    <dbReference type="NCBI Taxonomy" id="354439"/>
    <lineage>
        <taxon>Eukaryota</taxon>
        <taxon>Metazoa</taxon>
        <taxon>Ecdysozoa</taxon>
        <taxon>Arthropoda</taxon>
        <taxon>Hexapoda</taxon>
        <taxon>Insecta</taxon>
        <taxon>Pterygota</taxon>
        <taxon>Neoptera</taxon>
        <taxon>Endopterygota</taxon>
        <taxon>Coleoptera</taxon>
        <taxon>Polyphaga</taxon>
        <taxon>Cucujiformia</taxon>
        <taxon>Curculionidae</taxon>
        <taxon>Dryophthorinae</taxon>
        <taxon>Rhynchophorus</taxon>
    </lineage>
</organism>
<keyword evidence="6" id="KW-0493">Microtubule</keyword>
<dbReference type="FunFam" id="3.40.850.10:FF:000080">
    <property type="entry name" value="Kinesin-like protein"/>
    <property type="match status" value="1"/>
</dbReference>
<dbReference type="GO" id="GO:0007052">
    <property type="term" value="P:mitotic spindle organization"/>
    <property type="evidence" value="ECO:0007669"/>
    <property type="project" value="TreeGrafter"/>
</dbReference>
<dbReference type="GO" id="GO:0003777">
    <property type="term" value="F:microtubule motor activity"/>
    <property type="evidence" value="ECO:0007669"/>
    <property type="project" value="InterPro"/>
</dbReference>
<dbReference type="AlphaFoldDB" id="A0A834HZ77"/>
<keyword evidence="8" id="KW-1133">Transmembrane helix</keyword>
<dbReference type="InterPro" id="IPR027640">
    <property type="entry name" value="Kinesin-like_fam"/>
</dbReference>
<evidence type="ECO:0000256" key="1">
    <source>
        <dbReference type="ARBA" id="ARBA00004245"/>
    </source>
</evidence>
<dbReference type="PANTHER" id="PTHR47969:SF33">
    <property type="entry name" value="KINESIN-LIKE PROTEIN"/>
    <property type="match status" value="1"/>
</dbReference>
<evidence type="ECO:0000256" key="8">
    <source>
        <dbReference type="SAM" id="Phobius"/>
    </source>
</evidence>
<gene>
    <name evidence="10" type="ORF">GWI33_017241</name>
</gene>
<dbReference type="GO" id="GO:0008017">
    <property type="term" value="F:microtubule binding"/>
    <property type="evidence" value="ECO:0007669"/>
    <property type="project" value="InterPro"/>
</dbReference>
<feature type="compositionally biased region" description="Basic and acidic residues" evidence="7">
    <location>
        <begin position="739"/>
        <end position="748"/>
    </location>
</feature>
<name>A0A834HZ77_RHYFE</name>
<evidence type="ECO:0000256" key="4">
    <source>
        <dbReference type="ARBA" id="ARBA00023212"/>
    </source>
</evidence>
<dbReference type="InterPro" id="IPR019821">
    <property type="entry name" value="Kinesin_motor_CS"/>
</dbReference>
<dbReference type="InterPro" id="IPR027417">
    <property type="entry name" value="P-loop_NTPase"/>
</dbReference>
<comment type="subcellular location">
    <subcellularLocation>
        <location evidence="1">Cytoplasm</location>
        <location evidence="1">Cytoskeleton</location>
    </subcellularLocation>
</comment>
<dbReference type="GO" id="GO:0005524">
    <property type="term" value="F:ATP binding"/>
    <property type="evidence" value="ECO:0007669"/>
    <property type="project" value="UniProtKB-UniRule"/>
</dbReference>
<feature type="compositionally biased region" description="Low complexity" evidence="7">
    <location>
        <begin position="115"/>
        <end position="136"/>
    </location>
</feature>
<dbReference type="OrthoDB" id="3176171at2759"/>
<evidence type="ECO:0000313" key="10">
    <source>
        <dbReference type="EMBL" id="KAF7269723.1"/>
    </source>
</evidence>
<dbReference type="GO" id="GO:0005875">
    <property type="term" value="C:microtubule associated complex"/>
    <property type="evidence" value="ECO:0007669"/>
    <property type="project" value="TreeGrafter"/>
</dbReference>
<evidence type="ECO:0000256" key="7">
    <source>
        <dbReference type="SAM" id="MobiDB-lite"/>
    </source>
</evidence>
<reference evidence="10" key="1">
    <citation type="submission" date="2020-08" db="EMBL/GenBank/DDBJ databases">
        <title>Genome sequencing and assembly of the red palm weevil Rhynchophorus ferrugineus.</title>
        <authorList>
            <person name="Dias G.B."/>
            <person name="Bergman C.M."/>
            <person name="Manee M."/>
        </authorList>
    </citation>
    <scope>NUCLEOTIDE SEQUENCE</scope>
    <source>
        <strain evidence="10">AA-2017</strain>
        <tissue evidence="10">Whole larva</tissue>
    </source>
</reference>